<reference evidence="2 3" key="1">
    <citation type="submission" date="2014-04" db="EMBL/GenBank/DDBJ databases">
        <authorList>
            <consortium name="DOE Joint Genome Institute"/>
            <person name="Kuo A."/>
            <person name="Tarkka M."/>
            <person name="Buscot F."/>
            <person name="Kohler A."/>
            <person name="Nagy L.G."/>
            <person name="Floudas D."/>
            <person name="Copeland A."/>
            <person name="Barry K.W."/>
            <person name="Cichocki N."/>
            <person name="Veneault-Fourrey C."/>
            <person name="LaButti K."/>
            <person name="Lindquist E.A."/>
            <person name="Lipzen A."/>
            <person name="Lundell T."/>
            <person name="Morin E."/>
            <person name="Murat C."/>
            <person name="Sun H."/>
            <person name="Tunlid A."/>
            <person name="Henrissat B."/>
            <person name="Grigoriev I.V."/>
            <person name="Hibbett D.S."/>
            <person name="Martin F."/>
            <person name="Nordberg H.P."/>
            <person name="Cantor M.N."/>
            <person name="Hua S.X."/>
        </authorList>
    </citation>
    <scope>NUCLEOTIDE SEQUENCE [LARGE SCALE GENOMIC DNA]</scope>
    <source>
        <strain evidence="2 3">F 1598</strain>
    </source>
</reference>
<dbReference type="EMBL" id="KN832977">
    <property type="protein sequence ID" value="KIM88259.1"/>
    <property type="molecule type" value="Genomic_DNA"/>
</dbReference>
<evidence type="ECO:0000256" key="1">
    <source>
        <dbReference type="SAM" id="MobiDB-lite"/>
    </source>
</evidence>
<reference evidence="3" key="2">
    <citation type="submission" date="2015-01" db="EMBL/GenBank/DDBJ databases">
        <title>Evolutionary Origins and Diversification of the Mycorrhizal Mutualists.</title>
        <authorList>
            <consortium name="DOE Joint Genome Institute"/>
            <consortium name="Mycorrhizal Genomics Consortium"/>
            <person name="Kohler A."/>
            <person name="Kuo A."/>
            <person name="Nagy L.G."/>
            <person name="Floudas D."/>
            <person name="Copeland A."/>
            <person name="Barry K.W."/>
            <person name="Cichocki N."/>
            <person name="Veneault-Fourrey C."/>
            <person name="LaButti K."/>
            <person name="Lindquist E.A."/>
            <person name="Lipzen A."/>
            <person name="Lundell T."/>
            <person name="Morin E."/>
            <person name="Murat C."/>
            <person name="Riley R."/>
            <person name="Ohm R."/>
            <person name="Sun H."/>
            <person name="Tunlid A."/>
            <person name="Henrissat B."/>
            <person name="Grigoriev I.V."/>
            <person name="Hibbett D.S."/>
            <person name="Martin F."/>
        </authorList>
    </citation>
    <scope>NUCLEOTIDE SEQUENCE [LARGE SCALE GENOMIC DNA]</scope>
    <source>
        <strain evidence="3">F 1598</strain>
    </source>
</reference>
<gene>
    <name evidence="2" type="ORF">PILCRDRAFT_3283</name>
</gene>
<evidence type="ECO:0000313" key="3">
    <source>
        <dbReference type="Proteomes" id="UP000054166"/>
    </source>
</evidence>
<dbReference type="Proteomes" id="UP000054166">
    <property type="component" value="Unassembled WGS sequence"/>
</dbReference>
<evidence type="ECO:0000313" key="2">
    <source>
        <dbReference type="EMBL" id="KIM88259.1"/>
    </source>
</evidence>
<dbReference type="InParanoid" id="A0A0C3G924"/>
<keyword evidence="3" id="KW-1185">Reference proteome</keyword>
<dbReference type="AlphaFoldDB" id="A0A0C3G924"/>
<sequence>MSFSNPSGLTSPSHQRSDKLPRRAPGAYDDCEGAECVYGTKNAGAGASVDAEVRKAVDSAIYVLTTVAPRWSSMHSTNAFVDIIMSSSLAICSKIYKHEHGPILQGRRYSVLVCFPKLDMAFSPPSS</sequence>
<name>A0A0C3G924_PILCF</name>
<accession>A0A0C3G924</accession>
<protein>
    <submittedName>
        <fullName evidence="2">Uncharacterized protein</fullName>
    </submittedName>
</protein>
<feature type="region of interest" description="Disordered" evidence="1">
    <location>
        <begin position="1"/>
        <end position="26"/>
    </location>
</feature>
<feature type="compositionally biased region" description="Polar residues" evidence="1">
    <location>
        <begin position="1"/>
        <end position="14"/>
    </location>
</feature>
<dbReference type="HOGENOM" id="CLU_1971342_0_0_1"/>
<proteinExistence type="predicted"/>
<organism evidence="2 3">
    <name type="scientific">Piloderma croceum (strain F 1598)</name>
    <dbReference type="NCBI Taxonomy" id="765440"/>
    <lineage>
        <taxon>Eukaryota</taxon>
        <taxon>Fungi</taxon>
        <taxon>Dikarya</taxon>
        <taxon>Basidiomycota</taxon>
        <taxon>Agaricomycotina</taxon>
        <taxon>Agaricomycetes</taxon>
        <taxon>Agaricomycetidae</taxon>
        <taxon>Atheliales</taxon>
        <taxon>Atheliaceae</taxon>
        <taxon>Piloderma</taxon>
    </lineage>
</organism>